<dbReference type="GO" id="GO:0000455">
    <property type="term" value="P:enzyme-directed rRNA pseudouridine synthesis"/>
    <property type="evidence" value="ECO:0007669"/>
    <property type="project" value="UniProtKB-ARBA"/>
</dbReference>
<dbReference type="Gene3D" id="3.30.70.580">
    <property type="entry name" value="Pseudouridine synthase I, catalytic domain, N-terminal subdomain"/>
    <property type="match status" value="1"/>
</dbReference>
<comment type="similarity">
    <text evidence="1">Belongs to the pseudouridine synthase RsuA family.</text>
</comment>
<evidence type="ECO:0000256" key="4">
    <source>
        <dbReference type="SAM" id="MobiDB-lite"/>
    </source>
</evidence>
<evidence type="ECO:0000256" key="2">
    <source>
        <dbReference type="ARBA" id="ARBA00023235"/>
    </source>
</evidence>
<feature type="compositionally biased region" description="Basic residues" evidence="4">
    <location>
        <begin position="1"/>
        <end position="11"/>
    </location>
</feature>
<dbReference type="Pfam" id="PF00849">
    <property type="entry name" value="PseudoU_synth_2"/>
    <property type="match status" value="1"/>
</dbReference>
<evidence type="ECO:0000256" key="1">
    <source>
        <dbReference type="ARBA" id="ARBA00008348"/>
    </source>
</evidence>
<dbReference type="Gene3D" id="3.10.290.10">
    <property type="entry name" value="RNA-binding S4 domain"/>
    <property type="match status" value="1"/>
</dbReference>
<dbReference type="PANTHER" id="PTHR47683">
    <property type="entry name" value="PSEUDOURIDINE SYNTHASE FAMILY PROTEIN-RELATED"/>
    <property type="match status" value="1"/>
</dbReference>
<dbReference type="Pfam" id="PF01479">
    <property type="entry name" value="S4"/>
    <property type="match status" value="1"/>
</dbReference>
<organism evidence="6 7">
    <name type="scientific">Spongiivirga citrea</name>
    <dbReference type="NCBI Taxonomy" id="1481457"/>
    <lineage>
        <taxon>Bacteria</taxon>
        <taxon>Pseudomonadati</taxon>
        <taxon>Bacteroidota</taxon>
        <taxon>Flavobacteriia</taxon>
        <taxon>Flavobacteriales</taxon>
        <taxon>Flavobacteriaceae</taxon>
        <taxon>Spongiivirga</taxon>
    </lineage>
</organism>
<dbReference type="InterPro" id="IPR020103">
    <property type="entry name" value="PsdUridine_synth_cat_dom_sf"/>
</dbReference>
<dbReference type="RefSeq" id="WP_164032848.1">
    <property type="nucleotide sequence ID" value="NZ_JAABOQ010000005.1"/>
</dbReference>
<dbReference type="CDD" id="cd00165">
    <property type="entry name" value="S4"/>
    <property type="match status" value="1"/>
</dbReference>
<proteinExistence type="inferred from homology"/>
<dbReference type="PANTHER" id="PTHR47683:SF2">
    <property type="entry name" value="RNA-BINDING S4 DOMAIN-CONTAINING PROTEIN"/>
    <property type="match status" value="1"/>
</dbReference>
<feature type="region of interest" description="Disordered" evidence="4">
    <location>
        <begin position="1"/>
        <end position="30"/>
    </location>
</feature>
<dbReference type="InterPro" id="IPR036986">
    <property type="entry name" value="S4_RNA-bd_sf"/>
</dbReference>
<evidence type="ECO:0000256" key="3">
    <source>
        <dbReference type="PROSITE-ProRule" id="PRU00182"/>
    </source>
</evidence>
<keyword evidence="2" id="KW-0413">Isomerase</keyword>
<evidence type="ECO:0000313" key="7">
    <source>
        <dbReference type="Proteomes" id="UP000474296"/>
    </source>
</evidence>
<keyword evidence="3" id="KW-0694">RNA-binding</keyword>
<dbReference type="EMBL" id="JAABOQ010000005">
    <property type="protein sequence ID" value="NER18170.1"/>
    <property type="molecule type" value="Genomic_DNA"/>
</dbReference>
<evidence type="ECO:0000313" key="6">
    <source>
        <dbReference type="EMBL" id="NER18170.1"/>
    </source>
</evidence>
<sequence length="262" mass="29689">MSNQRRNRPNRKGNMPKPGAQKKKVSNPNEMRLNKYIANAGICSRRDADMHIQIGSVTVNGQVITEMGYKVKLTDEVRFDGARINPEKPHYILLNKPKGFLVTTKQDESKSVFDLVKNVVSEKTIPVGKLEKQGMGLLLLTNDGDLSKKLNSNNHKIRVIYQVSLDKPLKNEDLEKIKEGINIRGKKTSVVDISYIDDKPHTEVGIHVYTAKGELVHNIFNHLDYKITLLDRVSYGGLTKKDLPRGKYRTLTELEVSNLKML</sequence>
<dbReference type="InterPro" id="IPR002942">
    <property type="entry name" value="S4_RNA-bd"/>
</dbReference>
<dbReference type="FunFam" id="3.10.290.10:FF:000003">
    <property type="entry name" value="Pseudouridine synthase"/>
    <property type="match status" value="1"/>
</dbReference>
<dbReference type="GO" id="GO:0003723">
    <property type="term" value="F:RNA binding"/>
    <property type="evidence" value="ECO:0007669"/>
    <property type="project" value="UniProtKB-KW"/>
</dbReference>
<dbReference type="InterPro" id="IPR042092">
    <property type="entry name" value="PsdUridine_s_RsuA/RluB/E/F_cat"/>
</dbReference>
<dbReference type="Proteomes" id="UP000474296">
    <property type="component" value="Unassembled WGS sequence"/>
</dbReference>
<dbReference type="Gene3D" id="3.30.70.1560">
    <property type="entry name" value="Alpha-L RNA-binding motif"/>
    <property type="match status" value="1"/>
</dbReference>
<evidence type="ECO:0000259" key="5">
    <source>
        <dbReference type="SMART" id="SM00363"/>
    </source>
</evidence>
<protein>
    <submittedName>
        <fullName evidence="6">rRNA pseudouridine synthase</fullName>
    </submittedName>
</protein>
<dbReference type="InterPro" id="IPR050343">
    <property type="entry name" value="RsuA_PseudoU_synthase"/>
</dbReference>
<dbReference type="InterPro" id="IPR006145">
    <property type="entry name" value="PsdUridine_synth_RsuA/RluA"/>
</dbReference>
<reference evidence="6 7" key="1">
    <citation type="submission" date="2020-01" db="EMBL/GenBank/DDBJ databases">
        <title>Spongiivirga citrea KCTC 32990T.</title>
        <authorList>
            <person name="Wang G."/>
        </authorList>
    </citation>
    <scope>NUCLEOTIDE SEQUENCE [LARGE SCALE GENOMIC DNA]</scope>
    <source>
        <strain evidence="6 7">KCTC 32990</strain>
    </source>
</reference>
<gene>
    <name evidence="6" type="ORF">GWK10_13170</name>
</gene>
<dbReference type="AlphaFoldDB" id="A0A6M0CWR0"/>
<dbReference type="GO" id="GO:0120159">
    <property type="term" value="F:rRNA pseudouridine synthase activity"/>
    <property type="evidence" value="ECO:0007669"/>
    <property type="project" value="UniProtKB-ARBA"/>
</dbReference>
<feature type="domain" description="RNA-binding S4" evidence="5">
    <location>
        <begin position="31"/>
        <end position="93"/>
    </location>
</feature>
<name>A0A6M0CWR0_9FLAO</name>
<comment type="caution">
    <text evidence="6">The sequence shown here is derived from an EMBL/GenBank/DDBJ whole genome shotgun (WGS) entry which is preliminary data.</text>
</comment>
<accession>A0A6M0CWR0</accession>
<dbReference type="SUPFAM" id="SSF55120">
    <property type="entry name" value="Pseudouridine synthase"/>
    <property type="match status" value="1"/>
</dbReference>
<dbReference type="PROSITE" id="PS50889">
    <property type="entry name" value="S4"/>
    <property type="match status" value="1"/>
</dbReference>
<keyword evidence="7" id="KW-1185">Reference proteome</keyword>
<dbReference type="SUPFAM" id="SSF55174">
    <property type="entry name" value="Alpha-L RNA-binding motif"/>
    <property type="match status" value="1"/>
</dbReference>
<dbReference type="SMART" id="SM00363">
    <property type="entry name" value="S4"/>
    <property type="match status" value="1"/>
</dbReference>
<dbReference type="InterPro" id="IPR020094">
    <property type="entry name" value="TruA/RsuA/RluB/E/F_N"/>
</dbReference>